<dbReference type="RefSeq" id="WP_007477593.1">
    <property type="nucleotide sequence ID" value="NZ_KQ130613.1"/>
</dbReference>
<name>A0A0J8GBF2_9LIST</name>
<evidence type="ECO:0000313" key="3">
    <source>
        <dbReference type="Proteomes" id="UP000052258"/>
    </source>
</evidence>
<gene>
    <name evidence="2" type="ORF">X560_0938</name>
</gene>
<feature type="domain" description="PhnB-like" evidence="1">
    <location>
        <begin position="3"/>
        <end position="124"/>
    </location>
</feature>
<dbReference type="SUPFAM" id="SSF54593">
    <property type="entry name" value="Glyoxalase/Bleomycin resistance protein/Dihydroxybiphenyl dioxygenase"/>
    <property type="match status" value="1"/>
</dbReference>
<keyword evidence="3" id="KW-1185">Reference proteome</keyword>
<proteinExistence type="predicted"/>
<dbReference type="InterPro" id="IPR009725">
    <property type="entry name" value="3_dmu_93_MTrfase"/>
</dbReference>
<dbReference type="PANTHER" id="PTHR33990">
    <property type="entry name" value="PROTEIN YJDN-RELATED"/>
    <property type="match status" value="1"/>
</dbReference>
<dbReference type="GO" id="GO:0008168">
    <property type="term" value="F:methyltransferase activity"/>
    <property type="evidence" value="ECO:0007669"/>
    <property type="project" value="UniProtKB-KW"/>
</dbReference>
<dbReference type="Gene3D" id="3.30.720.100">
    <property type="match status" value="1"/>
</dbReference>
<dbReference type="GO" id="GO:0032259">
    <property type="term" value="P:methylation"/>
    <property type="evidence" value="ECO:0007669"/>
    <property type="project" value="UniProtKB-KW"/>
</dbReference>
<sequence length="127" mass="14518">MEAITPFLMFQNKQSAKAIELYLNTFHDAHTVFINHHPNPEDGIMLGKIKIHHLEILVSDSSVNHDFNFTPSSSFFIDCESLEELKEYAEKLSANGNVLMPLNNYGFSQQFTWVNDAFGVSWQLNLP</sequence>
<dbReference type="OrthoDB" id="9806473at2"/>
<evidence type="ECO:0000259" key="1">
    <source>
        <dbReference type="Pfam" id="PF06983"/>
    </source>
</evidence>
<keyword evidence="2" id="KW-0808">Transferase</keyword>
<evidence type="ECO:0000313" key="2">
    <source>
        <dbReference type="EMBL" id="KMT60012.1"/>
    </source>
</evidence>
<dbReference type="AlphaFoldDB" id="A0A0J8GBF2"/>
<comment type="caution">
    <text evidence="2">The sequence shown here is derived from an EMBL/GenBank/DDBJ whole genome shotgun (WGS) entry which is preliminary data.</text>
</comment>
<dbReference type="Gene3D" id="3.30.720.110">
    <property type="match status" value="1"/>
</dbReference>
<accession>A0A0J8GBF2</accession>
<dbReference type="Pfam" id="PF06983">
    <property type="entry name" value="3-dmu-9_3-mt"/>
    <property type="match status" value="1"/>
</dbReference>
<dbReference type="InterPro" id="IPR028973">
    <property type="entry name" value="PhnB-like"/>
</dbReference>
<dbReference type="InterPro" id="IPR029068">
    <property type="entry name" value="Glyas_Bleomycin-R_OHBP_Dase"/>
</dbReference>
<organism evidence="2 3">
    <name type="scientific">Listeria fleischmannii 1991</name>
    <dbReference type="NCBI Taxonomy" id="1430899"/>
    <lineage>
        <taxon>Bacteria</taxon>
        <taxon>Bacillati</taxon>
        <taxon>Bacillota</taxon>
        <taxon>Bacilli</taxon>
        <taxon>Bacillales</taxon>
        <taxon>Listeriaceae</taxon>
        <taxon>Listeria</taxon>
    </lineage>
</organism>
<keyword evidence="2" id="KW-0830">Ubiquinone</keyword>
<keyword evidence="2" id="KW-0489">Methyltransferase</keyword>
<dbReference type="EMBL" id="AZHO01000011">
    <property type="protein sequence ID" value="KMT60012.1"/>
    <property type="molecule type" value="Genomic_DNA"/>
</dbReference>
<reference evidence="2 3" key="1">
    <citation type="journal article" date="2015" name="Genome Biol. Evol.">
        <title>Comparative Genomics of Listeria Sensu Lato: Genus-Wide Differences in Evolutionary Dynamics and the Progressive Gain of Complex, Potentially Pathogenicity-Related Traits through Lateral Gene Transfer.</title>
        <authorList>
            <person name="Chiara M."/>
            <person name="Caruso M."/>
            <person name="D'Erchia A.M."/>
            <person name="Manzari C."/>
            <person name="Fraccalvieri R."/>
            <person name="Goffredo E."/>
            <person name="Latorre L."/>
            <person name="Miccolupo A."/>
            <person name="Padalino I."/>
            <person name="Santagada G."/>
            <person name="Chiocco D."/>
            <person name="Pesole G."/>
            <person name="Horner D.S."/>
            <person name="Parisi A."/>
        </authorList>
    </citation>
    <scope>NUCLEOTIDE SEQUENCE [LARGE SCALE GENOMIC DNA]</scope>
    <source>
        <strain evidence="2 3">1991</strain>
    </source>
</reference>
<dbReference type="CDD" id="cd06588">
    <property type="entry name" value="PhnB_like"/>
    <property type="match status" value="1"/>
</dbReference>
<dbReference type="PATRIC" id="fig|1430899.3.peg.968"/>
<protein>
    <submittedName>
        <fullName evidence="2">3-demethylubiquinone-9 3-methyltransferase</fullName>
    </submittedName>
</protein>
<dbReference type="PANTHER" id="PTHR33990:SF4">
    <property type="entry name" value="PHNB-LIKE DOMAIN-CONTAINING PROTEIN"/>
    <property type="match status" value="1"/>
</dbReference>
<dbReference type="PIRSF" id="PIRSF021700">
    <property type="entry name" value="3_dmu_93_MTrfase"/>
    <property type="match status" value="1"/>
</dbReference>
<dbReference type="Proteomes" id="UP000052258">
    <property type="component" value="Unassembled WGS sequence"/>
</dbReference>